<protein>
    <submittedName>
        <fullName evidence="1">Uncharacterized protein</fullName>
    </submittedName>
</protein>
<evidence type="ECO:0000313" key="1">
    <source>
        <dbReference type="EMBL" id="KJA17087.1"/>
    </source>
</evidence>
<dbReference type="EMBL" id="KN817609">
    <property type="protein sequence ID" value="KJA17087.1"/>
    <property type="molecule type" value="Genomic_DNA"/>
</dbReference>
<reference evidence="2" key="1">
    <citation type="submission" date="2014-04" db="EMBL/GenBank/DDBJ databases">
        <title>Evolutionary Origins and Diversification of the Mycorrhizal Mutualists.</title>
        <authorList>
            <consortium name="DOE Joint Genome Institute"/>
            <consortium name="Mycorrhizal Genomics Consortium"/>
            <person name="Kohler A."/>
            <person name="Kuo A."/>
            <person name="Nagy L.G."/>
            <person name="Floudas D."/>
            <person name="Copeland A."/>
            <person name="Barry K.W."/>
            <person name="Cichocki N."/>
            <person name="Veneault-Fourrey C."/>
            <person name="LaButti K."/>
            <person name="Lindquist E.A."/>
            <person name="Lipzen A."/>
            <person name="Lundell T."/>
            <person name="Morin E."/>
            <person name="Murat C."/>
            <person name="Riley R."/>
            <person name="Ohm R."/>
            <person name="Sun H."/>
            <person name="Tunlid A."/>
            <person name="Henrissat B."/>
            <person name="Grigoriev I.V."/>
            <person name="Hibbett D.S."/>
            <person name="Martin F."/>
        </authorList>
    </citation>
    <scope>NUCLEOTIDE SEQUENCE [LARGE SCALE GENOMIC DNA]</scope>
    <source>
        <strain evidence="2">FD-334 SS-4</strain>
    </source>
</reference>
<gene>
    <name evidence="1" type="ORF">HYPSUDRAFT_146901</name>
</gene>
<dbReference type="AlphaFoldDB" id="A0A0D2KR24"/>
<dbReference type="STRING" id="945553.A0A0D2KR24"/>
<sequence length="253" mass="28638">MAVVARELTRQGTRFSTVSVVERRYVAAPALPIRGLGTRPATFKPTITDYNEYLRRREDLLRGPRGRAALMHGGLVARIARDVLDVDTVLDGPSLDSITIGQHGRFLLFDDRLTRDDLDIICGVYYVPSEGASLKAGGQRGDGTRMHFSWWPQVSTWDASRCFLRTEWTELAEDFYQKWLAKRAQNVADTVFGATAWKAKLRKQNAVTGAIDECSEHYQSGYLQDYLRNTRPVSSFMFASFPKLKYDLEGTLM</sequence>
<evidence type="ECO:0000313" key="2">
    <source>
        <dbReference type="Proteomes" id="UP000054270"/>
    </source>
</evidence>
<proteinExistence type="predicted"/>
<name>A0A0D2KR24_HYPSF</name>
<organism evidence="1 2">
    <name type="scientific">Hypholoma sublateritium (strain FD-334 SS-4)</name>
    <dbReference type="NCBI Taxonomy" id="945553"/>
    <lineage>
        <taxon>Eukaryota</taxon>
        <taxon>Fungi</taxon>
        <taxon>Dikarya</taxon>
        <taxon>Basidiomycota</taxon>
        <taxon>Agaricomycotina</taxon>
        <taxon>Agaricomycetes</taxon>
        <taxon>Agaricomycetidae</taxon>
        <taxon>Agaricales</taxon>
        <taxon>Agaricineae</taxon>
        <taxon>Strophariaceae</taxon>
        <taxon>Hypholoma</taxon>
    </lineage>
</organism>
<dbReference type="OrthoDB" id="3268696at2759"/>
<dbReference type="Proteomes" id="UP000054270">
    <property type="component" value="Unassembled WGS sequence"/>
</dbReference>
<keyword evidence="2" id="KW-1185">Reference proteome</keyword>
<accession>A0A0D2KR24</accession>